<dbReference type="Gene3D" id="2.40.270.10">
    <property type="entry name" value="DNA-directed RNA polymerase, subunit 2, domain 6"/>
    <property type="match status" value="1"/>
</dbReference>
<keyword evidence="3" id="KW-0240">DNA-directed RNA polymerase</keyword>
<dbReference type="InterPro" id="IPR007647">
    <property type="entry name" value="RNA_pol_Rpb2_5"/>
</dbReference>
<dbReference type="InterPro" id="IPR007641">
    <property type="entry name" value="RNA_pol_Rpb2_7"/>
</dbReference>
<dbReference type="InterPro" id="IPR037034">
    <property type="entry name" value="RNA_pol_Rpb2_2_sf"/>
</dbReference>
<evidence type="ECO:0000256" key="6">
    <source>
        <dbReference type="ARBA" id="ARBA00022723"/>
    </source>
</evidence>
<dbReference type="InterPro" id="IPR004042">
    <property type="entry name" value="Intein_endonuc_central"/>
</dbReference>
<dbReference type="GO" id="GO:0003677">
    <property type="term" value="F:DNA binding"/>
    <property type="evidence" value="ECO:0007669"/>
    <property type="project" value="InterPro"/>
</dbReference>
<dbReference type="InterPro" id="IPR015712">
    <property type="entry name" value="DNA-dir_RNA_pol_su2"/>
</dbReference>
<dbReference type="SUPFAM" id="SSF55608">
    <property type="entry name" value="Homing endonucleases"/>
    <property type="match status" value="1"/>
</dbReference>
<evidence type="ECO:0000256" key="10">
    <source>
        <dbReference type="ARBA" id="ARBA00023163"/>
    </source>
</evidence>
<dbReference type="Pfam" id="PF04567">
    <property type="entry name" value="RNA_pol_Rpb2_5"/>
    <property type="match status" value="1"/>
</dbReference>
<keyword evidence="7" id="KW-0068">Autocatalytic cleavage</keyword>
<dbReference type="PROSITE" id="PS50817">
    <property type="entry name" value="INTEIN_N_TER"/>
    <property type="match status" value="1"/>
</dbReference>
<evidence type="ECO:0000256" key="8">
    <source>
        <dbReference type="ARBA" id="ARBA00022833"/>
    </source>
</evidence>
<keyword evidence="4" id="KW-0808">Transferase</keyword>
<dbReference type="InterPro" id="IPR003586">
    <property type="entry name" value="Hint_dom_C"/>
</dbReference>
<dbReference type="Pfam" id="PF04566">
    <property type="entry name" value="RNA_pol_Rpb2_4"/>
    <property type="match status" value="1"/>
</dbReference>
<dbReference type="FunFam" id="3.90.1800.10:FF:000002">
    <property type="entry name" value="DNA-directed RNA polymerase subunit beta"/>
    <property type="match status" value="1"/>
</dbReference>
<dbReference type="SMART" id="SM00306">
    <property type="entry name" value="HintN"/>
    <property type="match status" value="1"/>
</dbReference>
<evidence type="ECO:0000256" key="5">
    <source>
        <dbReference type="ARBA" id="ARBA00022695"/>
    </source>
</evidence>
<organism evidence="12">
    <name type="scientific">viral metagenome</name>
    <dbReference type="NCBI Taxonomy" id="1070528"/>
    <lineage>
        <taxon>unclassified sequences</taxon>
        <taxon>metagenomes</taxon>
        <taxon>organismal metagenomes</taxon>
    </lineage>
</organism>
<dbReference type="InterPro" id="IPR027434">
    <property type="entry name" value="Homing_endonucl"/>
</dbReference>
<dbReference type="EC" id="2.7.7.6" evidence="2"/>
<protein>
    <recommendedName>
        <fullName evidence="2">DNA-directed RNA polymerase</fullName>
        <ecNumber evidence="2">2.7.7.6</ecNumber>
    </recommendedName>
</protein>
<dbReference type="GO" id="GO:0000428">
    <property type="term" value="C:DNA-directed RNA polymerase complex"/>
    <property type="evidence" value="ECO:0007669"/>
    <property type="project" value="UniProtKB-KW"/>
</dbReference>
<dbReference type="InterPro" id="IPR007120">
    <property type="entry name" value="DNA-dir_RNAP_su2_dom"/>
</dbReference>
<dbReference type="SMART" id="SM00305">
    <property type="entry name" value="HintC"/>
    <property type="match status" value="1"/>
</dbReference>
<dbReference type="Gene3D" id="3.90.1100.10">
    <property type="match status" value="1"/>
</dbReference>
<dbReference type="InterPro" id="IPR036844">
    <property type="entry name" value="Hint_dom_sf"/>
</dbReference>
<dbReference type="Pfam" id="PF04561">
    <property type="entry name" value="RNA_pol_Rpb2_2"/>
    <property type="match status" value="1"/>
</dbReference>
<comment type="similarity">
    <text evidence="1">Belongs to the RNA polymerase beta chain family.</text>
</comment>
<dbReference type="InterPro" id="IPR007121">
    <property type="entry name" value="RNA_pol_bsu_CS"/>
</dbReference>
<keyword evidence="6" id="KW-0479">Metal-binding</keyword>
<dbReference type="PROSITE" id="PS50819">
    <property type="entry name" value="INTEIN_ENDONUCLEASE"/>
    <property type="match status" value="1"/>
</dbReference>
<name>A0A6C0D8B2_9ZZZZ</name>
<dbReference type="InterPro" id="IPR007644">
    <property type="entry name" value="RNA_pol_bsu_protrusion"/>
</dbReference>
<dbReference type="InterPro" id="IPR037033">
    <property type="entry name" value="DNA-dir_RNAP_su2_hyb_sf"/>
</dbReference>
<dbReference type="GO" id="GO:0032549">
    <property type="term" value="F:ribonucleoside binding"/>
    <property type="evidence" value="ECO:0007669"/>
    <property type="project" value="InterPro"/>
</dbReference>
<evidence type="ECO:0000256" key="9">
    <source>
        <dbReference type="ARBA" id="ARBA00023000"/>
    </source>
</evidence>
<dbReference type="PROSITE" id="PS50818">
    <property type="entry name" value="INTEIN_C_TER"/>
    <property type="match status" value="1"/>
</dbReference>
<dbReference type="Gene3D" id="3.90.1110.10">
    <property type="entry name" value="RNA polymerase Rpb2, domain 2"/>
    <property type="match status" value="1"/>
</dbReference>
<dbReference type="Pfam" id="PF04560">
    <property type="entry name" value="RNA_pol_Rpb2_7"/>
    <property type="match status" value="1"/>
</dbReference>
<evidence type="ECO:0000256" key="1">
    <source>
        <dbReference type="ARBA" id="ARBA00006835"/>
    </source>
</evidence>
<evidence type="ECO:0000256" key="7">
    <source>
        <dbReference type="ARBA" id="ARBA00022813"/>
    </source>
</evidence>
<dbReference type="Pfam" id="PF04563">
    <property type="entry name" value="RNA_pol_Rpb2_1"/>
    <property type="match status" value="1"/>
</dbReference>
<dbReference type="Gene3D" id="2.40.50.150">
    <property type="match status" value="1"/>
</dbReference>
<dbReference type="Gene3D" id="3.90.1070.20">
    <property type="match status" value="1"/>
</dbReference>
<dbReference type="GO" id="GO:0003899">
    <property type="term" value="F:DNA-directed RNA polymerase activity"/>
    <property type="evidence" value="ECO:0007669"/>
    <property type="project" value="UniProtKB-EC"/>
</dbReference>
<dbReference type="GO" id="GO:0006351">
    <property type="term" value="P:DNA-templated transcription"/>
    <property type="evidence" value="ECO:0007669"/>
    <property type="project" value="InterPro"/>
</dbReference>
<evidence type="ECO:0000256" key="2">
    <source>
        <dbReference type="ARBA" id="ARBA00012418"/>
    </source>
</evidence>
<feature type="domain" description="DOD-type homing endonuclease" evidence="11">
    <location>
        <begin position="910"/>
        <end position="1081"/>
    </location>
</feature>
<dbReference type="GO" id="GO:0046872">
    <property type="term" value="F:metal ion binding"/>
    <property type="evidence" value="ECO:0007669"/>
    <property type="project" value="UniProtKB-KW"/>
</dbReference>
<dbReference type="Pfam" id="PF14890">
    <property type="entry name" value="Intein_splicing"/>
    <property type="match status" value="1"/>
</dbReference>
<proteinExistence type="inferred from homology"/>
<reference evidence="12" key="1">
    <citation type="journal article" date="2020" name="Nature">
        <title>Giant virus diversity and host interactions through global metagenomics.</title>
        <authorList>
            <person name="Schulz F."/>
            <person name="Roux S."/>
            <person name="Paez-Espino D."/>
            <person name="Jungbluth S."/>
            <person name="Walsh D.A."/>
            <person name="Denef V.J."/>
            <person name="McMahon K.D."/>
            <person name="Konstantinidis K.T."/>
            <person name="Eloe-Fadrosh E.A."/>
            <person name="Kyrpides N.C."/>
            <person name="Woyke T."/>
        </authorList>
    </citation>
    <scope>NUCLEOTIDE SEQUENCE</scope>
    <source>
        <strain evidence="12">GVMAG-M-3300023174-130</strain>
    </source>
</reference>
<dbReference type="GO" id="GO:0004519">
    <property type="term" value="F:endonuclease activity"/>
    <property type="evidence" value="ECO:0007669"/>
    <property type="project" value="InterPro"/>
</dbReference>
<dbReference type="NCBIfam" id="TIGR01445">
    <property type="entry name" value="intein_Nterm"/>
    <property type="match status" value="1"/>
</dbReference>
<dbReference type="GO" id="GO:0016539">
    <property type="term" value="P:intein-mediated protein splicing"/>
    <property type="evidence" value="ECO:0007669"/>
    <property type="project" value="InterPro"/>
</dbReference>
<sequence length="1696" mass="194548">MSTESQIRQENKDNIPFNLKEDKYIETPWTVIESYFKGQHLQRLVKHQLESYNNFVGYQINKTIEMFNPVHIASEQDFDVKSNKHALEIFITFENFHIYRPQIQENNGATKLMFPQEARLRNFTYASAMTIDINIKLVVRSGENLENVQTVYKLLPKIHIGKLPIMLKSNICVLTQYKHVENANTGECKYDAGGYFIINGSEKTVLGQERAAENKVYCFNVSKNNTKYTWQAEIKSVPDYKCISPKQINMMISSKNNGFGFPIYLQLPRVKQPIPLFIVFRALGVISDKEICEKIILDIENSKYDELMKGLQASIIDANGYMTQQECIRYITSYVMFTPINMDKETGIKKKYEFTLDILSNDLFPHCNVTTHKIYFLGYMANKLLQASFNWTSQDDRDSYLNKRVDLTGTLLNNLFRNYFNKLVKDMEKQIIKEINTGSWKSSDDYQNIINQTNIYKIIKSTTIENGIKRALSTGDFGIKHVNSNKVGVAQVLNRLTYVSSLSHARRISTPTDKSGKLIPPRKLHNTSWGYLCAVETPEGASVGIVKNLSYMTHVTIHSNSIPIYEYVMPYITDIQTLTPKELFEKTKVFVNGAWVGITDNSYDLYMMLKDKKYKGIINIYTSIVFDYKLNEIRVCNDGGRLTRPVLRVKDKNILITKGLIEKLNKNLLSWDDLLTECKLNESVIEYIDPEEQSWSMIAMKPSDILNADNKSGEIFKYTHCEIHPSTIFGVLASCVPFPEHNQSPRNTYQCLDLNETVMMSDGSRIKIADVKIGDDVITFHPETMEISTTKVVNQFVRSTDEKIYKIKTISGREIIATEDHKFMTSEGWKEVGEIMKSSDKDIGILISTKEVCNKVKEEKCILDKDKFKQILQDIKISDSLINKYIEQLETIGLLPLNNKNNKLVYISRIFGFILADGSINVYKKFYKNKTHNILSCCFDFGTIDDVISFENDINFCGFKNTKYYKGARTFNNSTHNTFTIHHQGVIPALLIALGVTYGKKTETSRKEIPDWIMNGSLLIKREFIRGFQGGDGCKIRWNKLYKKGYNFVCAETSQQINPIYKNSLLYFMNQCADIIKDFGINIIKVTEKLVENNRIKVAFKISDSQENLIKYFDTIGYSYAKTKTVCVAKIIEYLKYKNVIYENHKEMINKIRIDYNNNESNAQIANKYRLRVSYVSDVIKSYKNNRKISCPNLKNNTIECWDKMISVKGDCLFVPIESIIEVENRLVSDITVESENHSFIAGDNFLSSNCAQAKQAMGMYVTNFDGRMDKTAYVLSNPARPLVDTRIMDMIQINKIPSGFNAVVAIMTHTGYNQEDSLLFNKGSIDRGLFQATILHTEKDEDKQKINGDEEIRCKPDPNKTKGMKFANYNKVNSHGVIPENTLIENRDVIISKITPIKENRNDHTKVIKYEDQSRVYRTDEETYVDKNYIDRNGDGYNFAKVRIRAVRKPVIGDKFSSRSGQKGTIGNIIPEQDMPFTRSGIKPDLILNPHAIPSRMTIAQLKETILGKTLVELGLFGDGTSFGDLDVKTICQKLQEVGYESNGNEIMYDALTGEQMECTVFIGPVFYQRLKHMVSDKQHSRSIGPMVNLTRQPAEGRSRDGGLRFGEMERDCMISHGASRFTRGRIYDASDKYQVYVCKKCGLVASYNDKMHIHLCRTCDNRTDFAYVEIPYACKLLFQELITMNIAPRVMTDY</sequence>
<evidence type="ECO:0000313" key="12">
    <source>
        <dbReference type="EMBL" id="QHT12673.1"/>
    </source>
</evidence>
<keyword evidence="10" id="KW-0804">Transcription</keyword>
<dbReference type="SUPFAM" id="SSF51294">
    <property type="entry name" value="Hedgehog/intein (Hint) domain"/>
    <property type="match status" value="1"/>
</dbReference>
<dbReference type="Pfam" id="PF00562">
    <property type="entry name" value="RNA_pol_Rpb2_6"/>
    <property type="match status" value="1"/>
</dbReference>
<dbReference type="InterPro" id="IPR007645">
    <property type="entry name" value="RNA_pol_Rpb2_3"/>
</dbReference>
<dbReference type="InterPro" id="IPR014724">
    <property type="entry name" value="RNA_pol_RPB2_OB-fold"/>
</dbReference>
<dbReference type="Gene3D" id="2.170.16.10">
    <property type="entry name" value="Hedgehog/Intein (Hint) domain"/>
    <property type="match status" value="1"/>
</dbReference>
<keyword evidence="8" id="KW-0862">Zinc</keyword>
<dbReference type="Gene3D" id="3.90.1800.10">
    <property type="entry name" value="RNA polymerase alpha subunit dimerisation domain"/>
    <property type="match status" value="1"/>
</dbReference>
<dbReference type="InterPro" id="IPR003587">
    <property type="entry name" value="Hint_dom_N"/>
</dbReference>
<dbReference type="PROSITE" id="PS01166">
    <property type="entry name" value="RNA_POL_BETA"/>
    <property type="match status" value="1"/>
</dbReference>
<dbReference type="InterPro" id="IPR006141">
    <property type="entry name" value="Intein_N"/>
</dbReference>
<dbReference type="EMBL" id="MN739549">
    <property type="protein sequence ID" value="QHT12673.1"/>
    <property type="molecule type" value="Genomic_DNA"/>
</dbReference>
<dbReference type="InterPro" id="IPR030934">
    <property type="entry name" value="Intein_C"/>
</dbReference>
<dbReference type="Gene3D" id="3.10.28.10">
    <property type="entry name" value="Homing endonucleases"/>
    <property type="match status" value="1"/>
</dbReference>
<dbReference type="PANTHER" id="PTHR20856">
    <property type="entry name" value="DNA-DIRECTED RNA POLYMERASE I SUBUNIT 2"/>
    <property type="match status" value="1"/>
</dbReference>
<dbReference type="InterPro" id="IPR007642">
    <property type="entry name" value="RNA_pol_Rpb2_2"/>
</dbReference>
<keyword evidence="5" id="KW-0548">Nucleotidyltransferase</keyword>
<accession>A0A6C0D8B2</accession>
<dbReference type="CDD" id="cd00081">
    <property type="entry name" value="Hint"/>
    <property type="match status" value="1"/>
</dbReference>
<evidence type="ECO:0000256" key="4">
    <source>
        <dbReference type="ARBA" id="ARBA00022679"/>
    </source>
</evidence>
<dbReference type="CDD" id="cd00653">
    <property type="entry name" value="RNA_pol_B_RPB2"/>
    <property type="match status" value="1"/>
</dbReference>
<dbReference type="SUPFAM" id="SSF64484">
    <property type="entry name" value="beta and beta-prime subunits of DNA dependent RNA-polymerase"/>
    <property type="match status" value="2"/>
</dbReference>
<dbReference type="Pfam" id="PF04565">
    <property type="entry name" value="RNA_pol_Rpb2_3"/>
    <property type="match status" value="1"/>
</dbReference>
<dbReference type="InterPro" id="IPR007646">
    <property type="entry name" value="RNA_pol_Rpb2_4"/>
</dbReference>
<evidence type="ECO:0000256" key="3">
    <source>
        <dbReference type="ARBA" id="ARBA00022478"/>
    </source>
</evidence>
<evidence type="ECO:0000259" key="11">
    <source>
        <dbReference type="PROSITE" id="PS50819"/>
    </source>
</evidence>
<keyword evidence="9" id="KW-0651">Protein splicing</keyword>